<dbReference type="PANTHER" id="PTHR21016">
    <property type="entry name" value="BETA-AMYLOID BINDING PROTEIN-RELATED"/>
    <property type="match status" value="1"/>
</dbReference>
<proteinExistence type="inferred from homology"/>
<protein>
    <recommendedName>
        <fullName evidence="9">TM2 domain-containing protein</fullName>
    </recommendedName>
</protein>
<evidence type="ECO:0000256" key="8">
    <source>
        <dbReference type="SAM" id="Phobius"/>
    </source>
</evidence>
<dbReference type="InterPro" id="IPR050932">
    <property type="entry name" value="TM2D1-3-like"/>
</dbReference>
<dbReference type="Pfam" id="PF05154">
    <property type="entry name" value="TM2"/>
    <property type="match status" value="1"/>
</dbReference>
<evidence type="ECO:0000256" key="2">
    <source>
        <dbReference type="ARBA" id="ARBA00008284"/>
    </source>
</evidence>
<dbReference type="AlphaFoldDB" id="A0A7S1YJW2"/>
<dbReference type="InterPro" id="IPR007829">
    <property type="entry name" value="TM2"/>
</dbReference>
<sequence length="119" mass="13240">MPGTSQVTALLLSIFLGFFGAERFYLGHVETAVVKLLLLFLFYCVNYCMRCSFPDATPEDIEGQGEDFDAEAAEAKAAVKAVSICYAFCFVVWWWLLDIILILAKELEPTSGAYTDAFT</sequence>
<evidence type="ECO:0000256" key="6">
    <source>
        <dbReference type="ARBA" id="ARBA00023136"/>
    </source>
</evidence>
<evidence type="ECO:0000259" key="9">
    <source>
        <dbReference type="Pfam" id="PF05154"/>
    </source>
</evidence>
<keyword evidence="4" id="KW-0732">Signal</keyword>
<organism evidence="10">
    <name type="scientific">Sexangularia sp. CB-2014</name>
    <dbReference type="NCBI Taxonomy" id="1486929"/>
    <lineage>
        <taxon>Eukaryota</taxon>
        <taxon>Amoebozoa</taxon>
        <taxon>Tubulinea</taxon>
        <taxon>Elardia</taxon>
        <taxon>Arcellinida</taxon>
        <taxon>Arcellinida incertae sedis</taxon>
        <taxon>Sexangularia</taxon>
    </lineage>
</organism>
<evidence type="ECO:0000256" key="5">
    <source>
        <dbReference type="ARBA" id="ARBA00022989"/>
    </source>
</evidence>
<evidence type="ECO:0000256" key="3">
    <source>
        <dbReference type="ARBA" id="ARBA00022692"/>
    </source>
</evidence>
<keyword evidence="3 8" id="KW-0812">Transmembrane</keyword>
<accession>A0A7S1YJW2</accession>
<evidence type="ECO:0000256" key="1">
    <source>
        <dbReference type="ARBA" id="ARBA00004141"/>
    </source>
</evidence>
<evidence type="ECO:0000256" key="4">
    <source>
        <dbReference type="ARBA" id="ARBA00022729"/>
    </source>
</evidence>
<comment type="subcellular location">
    <subcellularLocation>
        <location evidence="1">Membrane</location>
        <topology evidence="1">Multi-pass membrane protein</topology>
    </subcellularLocation>
</comment>
<evidence type="ECO:0000313" key="10">
    <source>
        <dbReference type="EMBL" id="CAD9305120.1"/>
    </source>
</evidence>
<keyword evidence="5 8" id="KW-1133">Transmembrane helix</keyword>
<gene>
    <name evidence="10" type="ORF">SSP0437_LOCUS10213</name>
</gene>
<feature type="domain" description="TM2" evidence="9">
    <location>
        <begin position="4"/>
        <end position="42"/>
    </location>
</feature>
<feature type="transmembrane region" description="Helical" evidence="8">
    <location>
        <begin position="84"/>
        <end position="104"/>
    </location>
</feature>
<name>A0A7S1YJW2_9EUKA</name>
<comment type="similarity">
    <text evidence="2">Belongs to the TM2 family.</text>
</comment>
<keyword evidence="6 8" id="KW-0472">Membrane</keyword>
<keyword evidence="7" id="KW-0325">Glycoprotein</keyword>
<evidence type="ECO:0000256" key="7">
    <source>
        <dbReference type="ARBA" id="ARBA00023180"/>
    </source>
</evidence>
<dbReference type="GO" id="GO:0016020">
    <property type="term" value="C:membrane"/>
    <property type="evidence" value="ECO:0007669"/>
    <property type="project" value="UniProtKB-SubCell"/>
</dbReference>
<feature type="transmembrane region" description="Helical" evidence="8">
    <location>
        <begin position="32"/>
        <end position="49"/>
    </location>
</feature>
<dbReference type="EMBL" id="HBGL01013063">
    <property type="protein sequence ID" value="CAD9305120.1"/>
    <property type="molecule type" value="Transcribed_RNA"/>
</dbReference>
<dbReference type="PANTHER" id="PTHR21016:SF4">
    <property type="entry name" value="TM2 DOMAIN-CONTAINING PROTEIN 2"/>
    <property type="match status" value="1"/>
</dbReference>
<reference evidence="10" key="1">
    <citation type="submission" date="2021-01" db="EMBL/GenBank/DDBJ databases">
        <authorList>
            <person name="Corre E."/>
            <person name="Pelletier E."/>
            <person name="Niang G."/>
            <person name="Scheremetjew M."/>
            <person name="Finn R."/>
            <person name="Kale V."/>
            <person name="Holt S."/>
            <person name="Cochrane G."/>
            <person name="Meng A."/>
            <person name="Brown T."/>
            <person name="Cohen L."/>
        </authorList>
    </citation>
    <scope>NUCLEOTIDE SEQUENCE</scope>
    <source>
        <strain evidence="10">ATCC 50979</strain>
    </source>
</reference>